<comment type="caution">
    <text evidence="5">The sequence shown here is derived from an EMBL/GenBank/DDBJ whole genome shotgun (WGS) entry which is preliminary data.</text>
</comment>
<feature type="domain" description="Septin-type G" evidence="4">
    <location>
        <begin position="221"/>
        <end position="529"/>
    </location>
</feature>
<keyword evidence="1" id="KW-0342">GTP-binding</keyword>
<dbReference type="SUPFAM" id="SSF52540">
    <property type="entry name" value="P-loop containing nucleoside triphosphate hydrolases"/>
    <property type="match status" value="1"/>
</dbReference>
<dbReference type="InterPro" id="IPR030379">
    <property type="entry name" value="G_SEPTIN_dom"/>
</dbReference>
<evidence type="ECO:0000313" key="6">
    <source>
        <dbReference type="Proteomes" id="UP000034164"/>
    </source>
</evidence>
<evidence type="ECO:0000259" key="4">
    <source>
        <dbReference type="PROSITE" id="PS51719"/>
    </source>
</evidence>
<dbReference type="PANTHER" id="PTHR18884">
    <property type="entry name" value="SEPTIN"/>
    <property type="match status" value="1"/>
</dbReference>
<proteinExistence type="inferred from homology"/>
<feature type="compositionally biased region" description="Polar residues" evidence="2">
    <location>
        <begin position="261"/>
        <end position="272"/>
    </location>
</feature>
<sequence>MRPVVPDTFLPRPRKSPSPAGAEDEFRHASPETFFLARDSDIQDSQAASADDEGEDTYGVQSLEESIADSSKLGTSTKWPDSQPERDRDNNPPPHVPGKMEAMKTVETGDADREGQSSSLFKHRHSRTPSNVPTSCPLTPFLPGSPAEPASLPDSPKSTSTRSLRPADEISIPYGAVNQIGAAENAGSSLGSSEIQDSTAQLIMPSIKMPSRRPFTEKGKSMGRFKILLAGATGCGKTSLIKSIVQVLEDIVHVDPLPRNPSRTEAQITNKSGLKRSHRSHHFREPTSIMEIYASTKPYPSWWSDLEDSRVLRRRKSMGDFVLERNLCFVDTVCGTLGLLDQAECIVQYINQQFQRAVNALDSINTDFQGLLSGNGGSQVDAILYLVSEDSMSADISCIQKLSKVANVIPLISKADLLTESQIQSLKRLFLSQAREAGVRPFLFGGLAGDVGDNEAAPSLPFAVSSAHSNNDDTMDASLLMSPDYVQPLAPSELNLLLEKLFDRDNVAWLRHLAAKKLTQACDLHTIYPARPRGSSISKPAAAFSSNPSSQFTSPMSSVSPSQVLVPYPGVDSGPPSYTMSRVADHTQREEHLAQIRLAKWASDLQQSLQNERERYEALARGERAVWLAERLGECMADGTLLPITQTPGFPHLQAPPALKGGGGSGETVTVRGPDGRPVKYRVAEMSSSRDPLGLIRWNDDVKRTGWVLIQVIGSMGVVGGLALWVAKAWGFTSQGLAEWNVGWLSGD</sequence>
<reference evidence="6" key="1">
    <citation type="journal article" date="2015" name="PLoS Genet.">
        <title>The dynamic genome and transcriptome of the human fungal pathogen Blastomyces and close relative Emmonsia.</title>
        <authorList>
            <person name="Munoz J.F."/>
            <person name="Gauthier G.M."/>
            <person name="Desjardins C.A."/>
            <person name="Gallo J.E."/>
            <person name="Holder J."/>
            <person name="Sullivan T.D."/>
            <person name="Marty A.J."/>
            <person name="Carmen J.C."/>
            <person name="Chen Z."/>
            <person name="Ding L."/>
            <person name="Gujja S."/>
            <person name="Magrini V."/>
            <person name="Misas E."/>
            <person name="Mitreva M."/>
            <person name="Priest M."/>
            <person name="Saif S."/>
            <person name="Whiston E.A."/>
            <person name="Young S."/>
            <person name="Zeng Q."/>
            <person name="Goldman W.E."/>
            <person name="Mardis E.R."/>
            <person name="Taylor J.W."/>
            <person name="McEwen J.G."/>
            <person name="Clay O.K."/>
            <person name="Klein B.S."/>
            <person name="Cuomo C.A."/>
        </authorList>
    </citation>
    <scope>NUCLEOTIDE SEQUENCE [LARGE SCALE GENOMIC DNA]</scope>
    <source>
        <strain evidence="6">UAMH 3008</strain>
    </source>
</reference>
<feature type="compositionally biased region" description="Polar residues" evidence="2">
    <location>
        <begin position="128"/>
        <end position="137"/>
    </location>
</feature>
<keyword evidence="1" id="KW-0547">Nucleotide-binding</keyword>
<dbReference type="EMBL" id="LCZI01001435">
    <property type="protein sequence ID" value="KKZ60782.1"/>
    <property type="molecule type" value="Genomic_DNA"/>
</dbReference>
<dbReference type="Pfam" id="PF20571">
    <property type="entry name" value="DUF6780"/>
    <property type="match status" value="1"/>
</dbReference>
<keyword evidence="3" id="KW-0812">Transmembrane</keyword>
<dbReference type="InterPro" id="IPR046707">
    <property type="entry name" value="DUF6780"/>
</dbReference>
<name>A0A0G2HRN9_9EURO</name>
<evidence type="ECO:0000313" key="5">
    <source>
        <dbReference type="EMBL" id="KKZ60782.1"/>
    </source>
</evidence>
<feature type="transmembrane region" description="Helical" evidence="3">
    <location>
        <begin position="706"/>
        <end position="727"/>
    </location>
</feature>
<evidence type="ECO:0000256" key="2">
    <source>
        <dbReference type="SAM" id="MobiDB-lite"/>
    </source>
</evidence>
<comment type="similarity">
    <text evidence="1">Belongs to the TRAFAC class TrmE-Era-EngA-EngB-Septin-like GTPase superfamily. Septin GTPase family.</text>
</comment>
<dbReference type="InterPro" id="IPR027417">
    <property type="entry name" value="P-loop_NTPase"/>
</dbReference>
<dbReference type="PROSITE" id="PS51719">
    <property type="entry name" value="G_SEPTIN"/>
    <property type="match status" value="1"/>
</dbReference>
<keyword evidence="3" id="KW-1133">Transmembrane helix</keyword>
<feature type="region of interest" description="Disordered" evidence="2">
    <location>
        <begin position="1"/>
        <end position="169"/>
    </location>
</feature>
<organism evidence="5 6">
    <name type="scientific">[Emmonsia] crescens</name>
    <dbReference type="NCBI Taxonomy" id="73230"/>
    <lineage>
        <taxon>Eukaryota</taxon>
        <taxon>Fungi</taxon>
        <taxon>Dikarya</taxon>
        <taxon>Ascomycota</taxon>
        <taxon>Pezizomycotina</taxon>
        <taxon>Eurotiomycetes</taxon>
        <taxon>Eurotiomycetidae</taxon>
        <taxon>Onygenales</taxon>
        <taxon>Ajellomycetaceae</taxon>
        <taxon>Emergomyces</taxon>
    </lineage>
</organism>
<dbReference type="VEuPathDB" id="FungiDB:EMCG_04542"/>
<dbReference type="GO" id="GO:0005525">
    <property type="term" value="F:GTP binding"/>
    <property type="evidence" value="ECO:0007669"/>
    <property type="project" value="UniProtKB-KW"/>
</dbReference>
<gene>
    <name evidence="5" type="ORF">EMCG_04542</name>
</gene>
<dbReference type="Pfam" id="PF00735">
    <property type="entry name" value="Septin"/>
    <property type="match status" value="1"/>
</dbReference>
<protein>
    <recommendedName>
        <fullName evidence="4">Septin-type G domain-containing protein</fullName>
    </recommendedName>
</protein>
<dbReference type="AlphaFoldDB" id="A0A0G2HRN9"/>
<keyword evidence="3" id="KW-0472">Membrane</keyword>
<feature type="region of interest" description="Disordered" evidence="2">
    <location>
        <begin position="657"/>
        <end position="676"/>
    </location>
</feature>
<feature type="region of interest" description="Disordered" evidence="2">
    <location>
        <begin position="259"/>
        <end position="280"/>
    </location>
</feature>
<evidence type="ECO:0000256" key="3">
    <source>
        <dbReference type="SAM" id="Phobius"/>
    </source>
</evidence>
<evidence type="ECO:0000256" key="1">
    <source>
        <dbReference type="RuleBase" id="RU004560"/>
    </source>
</evidence>
<dbReference type="Gene3D" id="3.40.50.300">
    <property type="entry name" value="P-loop containing nucleotide triphosphate hydrolases"/>
    <property type="match status" value="1"/>
</dbReference>
<dbReference type="Proteomes" id="UP000034164">
    <property type="component" value="Unassembled WGS sequence"/>
</dbReference>
<dbReference type="OrthoDB" id="28737at2759"/>
<feature type="compositionally biased region" description="Polar residues" evidence="2">
    <location>
        <begin position="59"/>
        <end position="80"/>
    </location>
</feature>
<accession>A0A0G2HRN9</accession>